<organism evidence="1 2">
    <name type="scientific">Aphanomyces euteiches</name>
    <dbReference type="NCBI Taxonomy" id="100861"/>
    <lineage>
        <taxon>Eukaryota</taxon>
        <taxon>Sar</taxon>
        <taxon>Stramenopiles</taxon>
        <taxon>Oomycota</taxon>
        <taxon>Saprolegniomycetes</taxon>
        <taxon>Saprolegniales</taxon>
        <taxon>Verrucalvaceae</taxon>
        <taxon>Aphanomyces</taxon>
    </lineage>
</organism>
<comment type="caution">
    <text evidence="1">The sequence shown here is derived from an EMBL/GenBank/DDBJ whole genome shotgun (WGS) entry which is preliminary data.</text>
</comment>
<protein>
    <recommendedName>
        <fullName evidence="3">Ankyrin repeat-containing domain</fullName>
    </recommendedName>
</protein>
<dbReference type="AlphaFoldDB" id="A0A6G0X181"/>
<dbReference type="Proteomes" id="UP000481153">
    <property type="component" value="Unassembled WGS sequence"/>
</dbReference>
<dbReference type="Pfam" id="PF12796">
    <property type="entry name" value="Ank_2"/>
    <property type="match status" value="1"/>
</dbReference>
<name>A0A6G0X181_9STRA</name>
<dbReference type="Pfam" id="PF13637">
    <property type="entry name" value="Ank_4"/>
    <property type="match status" value="1"/>
</dbReference>
<keyword evidence="2" id="KW-1185">Reference proteome</keyword>
<dbReference type="InterPro" id="IPR052050">
    <property type="entry name" value="SecEffector_AnkRepeat"/>
</dbReference>
<dbReference type="VEuPathDB" id="FungiDB:AeMF1_016266"/>
<dbReference type="InterPro" id="IPR036770">
    <property type="entry name" value="Ankyrin_rpt-contain_sf"/>
</dbReference>
<evidence type="ECO:0000313" key="1">
    <source>
        <dbReference type="EMBL" id="KAF0733536.1"/>
    </source>
</evidence>
<evidence type="ECO:0000313" key="2">
    <source>
        <dbReference type="Proteomes" id="UP000481153"/>
    </source>
</evidence>
<dbReference type="InterPro" id="IPR002110">
    <property type="entry name" value="Ankyrin_rpt"/>
</dbReference>
<proteinExistence type="predicted"/>
<dbReference type="EMBL" id="VJMJ01000122">
    <property type="protein sequence ID" value="KAF0733536.1"/>
    <property type="molecule type" value="Genomic_DNA"/>
</dbReference>
<dbReference type="PANTHER" id="PTHR46586">
    <property type="entry name" value="ANKYRIN REPEAT-CONTAINING PROTEIN"/>
    <property type="match status" value="1"/>
</dbReference>
<accession>A0A6G0X181</accession>
<reference evidence="1 2" key="1">
    <citation type="submission" date="2019-07" db="EMBL/GenBank/DDBJ databases">
        <title>Genomics analysis of Aphanomyces spp. identifies a new class of oomycete effector associated with host adaptation.</title>
        <authorList>
            <person name="Gaulin E."/>
        </authorList>
    </citation>
    <scope>NUCLEOTIDE SEQUENCE [LARGE SCALE GENOMIC DNA]</scope>
    <source>
        <strain evidence="1 2">ATCC 201684</strain>
    </source>
</reference>
<dbReference type="VEuPathDB" id="FungiDB:AeMF1_013457"/>
<dbReference type="Gene3D" id="1.25.40.20">
    <property type="entry name" value="Ankyrin repeat-containing domain"/>
    <property type="match status" value="3"/>
</dbReference>
<dbReference type="SUPFAM" id="SSF48403">
    <property type="entry name" value="Ankyrin repeat"/>
    <property type="match status" value="1"/>
</dbReference>
<gene>
    <name evidence="1" type="ORF">Ae201684_009770</name>
</gene>
<evidence type="ECO:0008006" key="3">
    <source>
        <dbReference type="Google" id="ProtNLM"/>
    </source>
</evidence>
<dbReference type="PANTHER" id="PTHR46586:SF3">
    <property type="entry name" value="ANKYRIN REPEAT-CONTAINING PROTEIN"/>
    <property type="match status" value="1"/>
</dbReference>
<sequence>MGRDGKSTVLCTSDRAMMRFNVFYSTWLSTHGVRGVHRLLQCRSSLRYMLFVHACFHGHMEVIQLLHKQWLVDSMPRILDLSAWNGQLDVVDFLLDYQVDGCATKAMDWAARCGHLEIVQYLHANHTDGCTTFAMDWAAQGGYFDVVEFLHNHRTEGCTVDALNQAAQHGHISIVRFLTQNRIEGCTTLAMDMAAQNGHLEVVKYLNDHRSEGCTTDAMDLAAMHGHVDVVHYLSDNRIEGCTHEAMNWAAENGHLNVVQYLHQHRTEGHVTTAMDGAIQTGQLSVVQYLYYFRLDALNMWALVNARDNGHKHVLEWLQAQVNPNILHARRLLLAGGLTYANEADKIEFATWFDEFVDHVRLCDALKQRLLAKKSRLTNTTIRVAAQYLRVQKCYEESLWTRAYDDKVLECLAEVELVIRDEENAVADANTTMSTPALELEALAQLFQELDGNAEEGAYIVMLVAWMHQVLSEDDFEAVYACLAPSVKASLVGEGLLEYADHIHRLETFDVEYQFSVVYPRARADIVVPRTSS</sequence>